<gene>
    <name evidence="3" type="ordered locus">MTR_2g450880</name>
</gene>
<protein>
    <submittedName>
        <fullName evidence="3">Leguminosin proline-rich group669 secreted peptide</fullName>
    </submittedName>
</protein>
<feature type="compositionally biased region" description="Polar residues" evidence="1">
    <location>
        <begin position="41"/>
        <end position="50"/>
    </location>
</feature>
<keyword evidence="2" id="KW-0732">Signal</keyword>
<organism evidence="3 5">
    <name type="scientific">Medicago truncatula</name>
    <name type="common">Barrel medic</name>
    <name type="synonym">Medicago tribuloides</name>
    <dbReference type="NCBI Taxonomy" id="3880"/>
    <lineage>
        <taxon>Eukaryota</taxon>
        <taxon>Viridiplantae</taxon>
        <taxon>Streptophyta</taxon>
        <taxon>Embryophyta</taxon>
        <taxon>Tracheophyta</taxon>
        <taxon>Spermatophyta</taxon>
        <taxon>Magnoliopsida</taxon>
        <taxon>eudicotyledons</taxon>
        <taxon>Gunneridae</taxon>
        <taxon>Pentapetalae</taxon>
        <taxon>rosids</taxon>
        <taxon>fabids</taxon>
        <taxon>Fabales</taxon>
        <taxon>Fabaceae</taxon>
        <taxon>Papilionoideae</taxon>
        <taxon>50 kb inversion clade</taxon>
        <taxon>NPAAA clade</taxon>
        <taxon>Hologalegina</taxon>
        <taxon>IRL clade</taxon>
        <taxon>Trifolieae</taxon>
        <taxon>Medicago</taxon>
    </lineage>
</organism>
<evidence type="ECO:0000256" key="1">
    <source>
        <dbReference type="SAM" id="MobiDB-lite"/>
    </source>
</evidence>
<feature type="chain" id="PRO_5014500796" evidence="2">
    <location>
        <begin position="25"/>
        <end position="91"/>
    </location>
</feature>
<keyword evidence="5" id="KW-1185">Reference proteome</keyword>
<feature type="signal peptide" evidence="2">
    <location>
        <begin position="1"/>
        <end position="24"/>
    </location>
</feature>
<dbReference type="EMBL" id="CM001218">
    <property type="protein sequence ID" value="KEH37905.1"/>
    <property type="molecule type" value="Genomic_DNA"/>
</dbReference>
<dbReference type="HOGENOM" id="CLU_187140_0_0_1"/>
<dbReference type="AlphaFoldDB" id="A0A072VIF1"/>
<name>A0A072VIF1_MEDTR</name>
<dbReference type="Proteomes" id="UP000002051">
    <property type="component" value="Chromosome 2"/>
</dbReference>
<evidence type="ECO:0000256" key="2">
    <source>
        <dbReference type="SAM" id="SignalP"/>
    </source>
</evidence>
<proteinExistence type="predicted"/>
<reference evidence="3 5" key="2">
    <citation type="journal article" date="2014" name="BMC Genomics">
        <title>An improved genome release (version Mt4.0) for the model legume Medicago truncatula.</title>
        <authorList>
            <person name="Tang H."/>
            <person name="Krishnakumar V."/>
            <person name="Bidwell S."/>
            <person name="Rosen B."/>
            <person name="Chan A."/>
            <person name="Zhou S."/>
            <person name="Gentzbittel L."/>
            <person name="Childs K.L."/>
            <person name="Yandell M."/>
            <person name="Gundlach H."/>
            <person name="Mayer K.F."/>
            <person name="Schwartz D.C."/>
            <person name="Town C.D."/>
        </authorList>
    </citation>
    <scope>GENOME REANNOTATION</scope>
    <source>
        <strain evidence="3">A17</strain>
        <strain evidence="4 5">cv. Jemalong A17</strain>
    </source>
</reference>
<evidence type="ECO:0000313" key="5">
    <source>
        <dbReference type="Proteomes" id="UP000002051"/>
    </source>
</evidence>
<evidence type="ECO:0000313" key="4">
    <source>
        <dbReference type="EnsemblPlants" id="KEH37905"/>
    </source>
</evidence>
<accession>A0A072VIF1</accession>
<feature type="compositionally biased region" description="Pro residues" evidence="1">
    <location>
        <begin position="82"/>
        <end position="91"/>
    </location>
</feature>
<reference evidence="3 5" key="1">
    <citation type="journal article" date="2011" name="Nature">
        <title>The Medicago genome provides insight into the evolution of rhizobial symbioses.</title>
        <authorList>
            <person name="Young N.D."/>
            <person name="Debelle F."/>
            <person name="Oldroyd G.E."/>
            <person name="Geurts R."/>
            <person name="Cannon S.B."/>
            <person name="Udvardi M.K."/>
            <person name="Benedito V.A."/>
            <person name="Mayer K.F."/>
            <person name="Gouzy J."/>
            <person name="Schoof H."/>
            <person name="Van de Peer Y."/>
            <person name="Proost S."/>
            <person name="Cook D.R."/>
            <person name="Meyers B.C."/>
            <person name="Spannagl M."/>
            <person name="Cheung F."/>
            <person name="De Mita S."/>
            <person name="Krishnakumar V."/>
            <person name="Gundlach H."/>
            <person name="Zhou S."/>
            <person name="Mudge J."/>
            <person name="Bharti A.K."/>
            <person name="Murray J.D."/>
            <person name="Naoumkina M.A."/>
            <person name="Rosen B."/>
            <person name="Silverstein K.A."/>
            <person name="Tang H."/>
            <person name="Rombauts S."/>
            <person name="Zhao P.X."/>
            <person name="Zhou P."/>
            <person name="Barbe V."/>
            <person name="Bardou P."/>
            <person name="Bechner M."/>
            <person name="Bellec A."/>
            <person name="Berger A."/>
            <person name="Berges H."/>
            <person name="Bidwell S."/>
            <person name="Bisseling T."/>
            <person name="Choisne N."/>
            <person name="Couloux A."/>
            <person name="Denny R."/>
            <person name="Deshpande S."/>
            <person name="Dai X."/>
            <person name="Doyle J.J."/>
            <person name="Dudez A.M."/>
            <person name="Farmer A.D."/>
            <person name="Fouteau S."/>
            <person name="Franken C."/>
            <person name="Gibelin C."/>
            <person name="Gish J."/>
            <person name="Goldstein S."/>
            <person name="Gonzalez A.J."/>
            <person name="Green P.J."/>
            <person name="Hallab A."/>
            <person name="Hartog M."/>
            <person name="Hua A."/>
            <person name="Humphray S.J."/>
            <person name="Jeong D.H."/>
            <person name="Jing Y."/>
            <person name="Jocker A."/>
            <person name="Kenton S.M."/>
            <person name="Kim D.J."/>
            <person name="Klee K."/>
            <person name="Lai H."/>
            <person name="Lang C."/>
            <person name="Lin S."/>
            <person name="Macmil S.L."/>
            <person name="Magdelenat G."/>
            <person name="Matthews L."/>
            <person name="McCorrison J."/>
            <person name="Monaghan E.L."/>
            <person name="Mun J.H."/>
            <person name="Najar F.Z."/>
            <person name="Nicholson C."/>
            <person name="Noirot C."/>
            <person name="O'Bleness M."/>
            <person name="Paule C.R."/>
            <person name="Poulain J."/>
            <person name="Prion F."/>
            <person name="Qin B."/>
            <person name="Qu C."/>
            <person name="Retzel E.F."/>
            <person name="Riddle C."/>
            <person name="Sallet E."/>
            <person name="Samain S."/>
            <person name="Samson N."/>
            <person name="Sanders I."/>
            <person name="Saurat O."/>
            <person name="Scarpelli C."/>
            <person name="Schiex T."/>
            <person name="Segurens B."/>
            <person name="Severin A.J."/>
            <person name="Sherrier D.J."/>
            <person name="Shi R."/>
            <person name="Sims S."/>
            <person name="Singer S.R."/>
            <person name="Sinharoy S."/>
            <person name="Sterck L."/>
            <person name="Viollet A."/>
            <person name="Wang B.B."/>
            <person name="Wang K."/>
            <person name="Wang M."/>
            <person name="Wang X."/>
            <person name="Warfsmann J."/>
            <person name="Weissenbach J."/>
            <person name="White D.D."/>
            <person name="White J.D."/>
            <person name="Wiley G.B."/>
            <person name="Wincker P."/>
            <person name="Xing Y."/>
            <person name="Yang L."/>
            <person name="Yao Z."/>
            <person name="Ying F."/>
            <person name="Zhai J."/>
            <person name="Zhou L."/>
            <person name="Zuber A."/>
            <person name="Denarie J."/>
            <person name="Dixon R.A."/>
            <person name="May G.D."/>
            <person name="Schwartz D.C."/>
            <person name="Rogers J."/>
            <person name="Quetier F."/>
            <person name="Town C.D."/>
            <person name="Roe B.A."/>
        </authorList>
    </citation>
    <scope>NUCLEOTIDE SEQUENCE [LARGE SCALE GENOMIC DNA]</scope>
    <source>
        <strain evidence="3">A17</strain>
        <strain evidence="4 5">cv. Jemalong A17</strain>
    </source>
</reference>
<feature type="region of interest" description="Disordered" evidence="1">
    <location>
        <begin position="40"/>
        <end position="91"/>
    </location>
</feature>
<sequence>MSYYYHVSVLVLFLAIITLTNIAGNPKYQIHAQTDGPIIYQQPTTDTQRPIQHFPRPKPLNLKSPPIQSPGVPHLPPKRPIRPPPMNIPAV</sequence>
<dbReference type="EnsemblPlants" id="KEH37905">
    <property type="protein sequence ID" value="KEH37905"/>
    <property type="gene ID" value="MTR_2g450880"/>
</dbReference>
<reference evidence="4" key="3">
    <citation type="submission" date="2015-04" db="UniProtKB">
        <authorList>
            <consortium name="EnsemblPlants"/>
        </authorList>
    </citation>
    <scope>IDENTIFICATION</scope>
    <source>
        <strain evidence="4">cv. Jemalong A17</strain>
    </source>
</reference>
<evidence type="ECO:0000313" key="3">
    <source>
        <dbReference type="EMBL" id="KEH37905.1"/>
    </source>
</evidence>